<evidence type="ECO:0000259" key="1">
    <source>
        <dbReference type="Pfam" id="PF18803"/>
    </source>
</evidence>
<keyword evidence="3" id="KW-1185">Reference proteome</keyword>
<gene>
    <name evidence="2" type="ORF">JAAARDRAFT_139229</name>
</gene>
<dbReference type="STRING" id="933084.A0A067PM25"/>
<reference evidence="3" key="1">
    <citation type="journal article" date="2014" name="Proc. Natl. Acad. Sci. U.S.A.">
        <title>Extensive sampling of basidiomycete genomes demonstrates inadequacy of the white-rot/brown-rot paradigm for wood decay fungi.</title>
        <authorList>
            <person name="Riley R."/>
            <person name="Salamov A.A."/>
            <person name="Brown D.W."/>
            <person name="Nagy L.G."/>
            <person name="Floudas D."/>
            <person name="Held B.W."/>
            <person name="Levasseur A."/>
            <person name="Lombard V."/>
            <person name="Morin E."/>
            <person name="Otillar R."/>
            <person name="Lindquist E.A."/>
            <person name="Sun H."/>
            <person name="LaButti K.M."/>
            <person name="Schmutz J."/>
            <person name="Jabbour D."/>
            <person name="Luo H."/>
            <person name="Baker S.E."/>
            <person name="Pisabarro A.G."/>
            <person name="Walton J.D."/>
            <person name="Blanchette R.A."/>
            <person name="Henrissat B."/>
            <person name="Martin F."/>
            <person name="Cullen D."/>
            <person name="Hibbett D.S."/>
            <person name="Grigoriev I.V."/>
        </authorList>
    </citation>
    <scope>NUCLEOTIDE SEQUENCE [LARGE SCALE GENOMIC DNA]</scope>
    <source>
        <strain evidence="3">MUCL 33604</strain>
    </source>
</reference>
<dbReference type="OrthoDB" id="3257613at2759"/>
<dbReference type="Pfam" id="PF18758">
    <property type="entry name" value="KDZ"/>
    <property type="match status" value="1"/>
</dbReference>
<proteinExistence type="predicted"/>
<dbReference type="InterPro" id="IPR040521">
    <property type="entry name" value="KDZ"/>
</dbReference>
<feature type="non-terminal residue" evidence="2">
    <location>
        <position position="1"/>
    </location>
</feature>
<sequence length="220" mass="24852">SFKSPKTAFTFGVLDHFHIDAVECKTAVLNFYSKLRRITDNAFPDRFPDRYQGLMRVSRQWQDLKSRKWFGFGHNPDVEPGKGGLALFCAACPQPGINLLEDWKEDPNQWMYRRIIVADGNFSLDHMKMKKNPGEVALTNGEGYTVESGAYETYLKAVKEVPLKSKCVNHRAISQANSNRHNLDATGVGACTCARHGCFVPHCVVDFQKGERCSILLESY</sequence>
<dbReference type="Pfam" id="PF18803">
    <property type="entry name" value="CxC2"/>
    <property type="match status" value="1"/>
</dbReference>
<protein>
    <recommendedName>
        <fullName evidence="1">CxC2-like cysteine cluster KDZ transposase-associated domain-containing protein</fullName>
    </recommendedName>
</protein>
<dbReference type="AlphaFoldDB" id="A0A067PM25"/>
<dbReference type="InterPro" id="IPR041457">
    <property type="entry name" value="CxC2_KDZ-assoc"/>
</dbReference>
<feature type="domain" description="CxC2-like cysteine cluster KDZ transposase-associated" evidence="1">
    <location>
        <begin position="2"/>
        <end position="42"/>
    </location>
</feature>
<organism evidence="2 3">
    <name type="scientific">Jaapia argillacea MUCL 33604</name>
    <dbReference type="NCBI Taxonomy" id="933084"/>
    <lineage>
        <taxon>Eukaryota</taxon>
        <taxon>Fungi</taxon>
        <taxon>Dikarya</taxon>
        <taxon>Basidiomycota</taxon>
        <taxon>Agaricomycotina</taxon>
        <taxon>Agaricomycetes</taxon>
        <taxon>Agaricomycetidae</taxon>
        <taxon>Jaapiales</taxon>
        <taxon>Jaapiaceae</taxon>
        <taxon>Jaapia</taxon>
    </lineage>
</organism>
<name>A0A067PM25_9AGAM</name>
<evidence type="ECO:0000313" key="2">
    <source>
        <dbReference type="EMBL" id="KDQ52137.1"/>
    </source>
</evidence>
<dbReference type="HOGENOM" id="CLU_003703_11_0_1"/>
<dbReference type="EMBL" id="KL197742">
    <property type="protein sequence ID" value="KDQ52137.1"/>
    <property type="molecule type" value="Genomic_DNA"/>
</dbReference>
<evidence type="ECO:0000313" key="3">
    <source>
        <dbReference type="Proteomes" id="UP000027265"/>
    </source>
</evidence>
<dbReference type="InParanoid" id="A0A067PM25"/>
<accession>A0A067PM25</accession>
<dbReference type="Proteomes" id="UP000027265">
    <property type="component" value="Unassembled WGS sequence"/>
</dbReference>